<comment type="caution">
    <text evidence="1">The sequence shown here is derived from an EMBL/GenBank/DDBJ whole genome shotgun (WGS) entry which is preliminary data.</text>
</comment>
<accession>A0A0G0JJX1</accession>
<sequence length="64" mass="7205">MNNNTPGQVTKITEKIMEIAESKDINYNKINKKPICDEAKTSCVSGKEYKGASCDFWNRSCESI</sequence>
<dbReference type="Proteomes" id="UP000034235">
    <property type="component" value="Unassembled WGS sequence"/>
</dbReference>
<dbReference type="EMBL" id="LBUP01000001">
    <property type="protein sequence ID" value="KKQ67107.1"/>
    <property type="molecule type" value="Genomic_DNA"/>
</dbReference>
<evidence type="ECO:0000313" key="1">
    <source>
        <dbReference type="EMBL" id="KKQ67107.1"/>
    </source>
</evidence>
<evidence type="ECO:0000313" key="2">
    <source>
        <dbReference type="Proteomes" id="UP000034235"/>
    </source>
</evidence>
<proteinExistence type="predicted"/>
<organism evidence="1 2">
    <name type="scientific">Candidatus Daviesbacteria bacterium GW2011_GWA2_38_24</name>
    <dbReference type="NCBI Taxonomy" id="1618422"/>
    <lineage>
        <taxon>Bacteria</taxon>
        <taxon>Candidatus Daviesiibacteriota</taxon>
    </lineage>
</organism>
<protein>
    <submittedName>
        <fullName evidence="1">Uncharacterized protein</fullName>
    </submittedName>
</protein>
<name>A0A0G0JJX1_9BACT</name>
<gene>
    <name evidence="1" type="ORF">US86_C0001G0034</name>
</gene>
<reference evidence="1 2" key="1">
    <citation type="journal article" date="2015" name="Nature">
        <title>rRNA introns, odd ribosomes, and small enigmatic genomes across a large radiation of phyla.</title>
        <authorList>
            <person name="Brown C.T."/>
            <person name="Hug L.A."/>
            <person name="Thomas B.C."/>
            <person name="Sharon I."/>
            <person name="Castelle C.J."/>
            <person name="Singh A."/>
            <person name="Wilkins M.J."/>
            <person name="Williams K.H."/>
            <person name="Banfield J.F."/>
        </authorList>
    </citation>
    <scope>NUCLEOTIDE SEQUENCE [LARGE SCALE GENOMIC DNA]</scope>
</reference>
<dbReference type="AlphaFoldDB" id="A0A0G0JJX1"/>